<keyword evidence="2" id="KW-0472">Membrane</keyword>
<keyword evidence="1" id="KW-0175">Coiled coil</keyword>
<reference evidence="4" key="1">
    <citation type="journal article" date="2019" name="Int. J. Syst. Evol. Microbiol.">
        <title>The Global Catalogue of Microorganisms (GCM) 10K type strain sequencing project: providing services to taxonomists for standard genome sequencing and annotation.</title>
        <authorList>
            <consortium name="The Broad Institute Genomics Platform"/>
            <consortium name="The Broad Institute Genome Sequencing Center for Infectious Disease"/>
            <person name="Wu L."/>
            <person name="Ma J."/>
        </authorList>
    </citation>
    <scope>NUCLEOTIDE SEQUENCE [LARGE SCALE GENOMIC DNA]</scope>
    <source>
        <strain evidence="4">CGMCC 4.7275</strain>
    </source>
</reference>
<name>A0ABQ2DZE7_9ACTN</name>
<protein>
    <submittedName>
        <fullName evidence="3">Uncharacterized protein</fullName>
    </submittedName>
</protein>
<evidence type="ECO:0000256" key="1">
    <source>
        <dbReference type="SAM" id="Coils"/>
    </source>
</evidence>
<feature type="coiled-coil region" evidence="1">
    <location>
        <begin position="58"/>
        <end position="86"/>
    </location>
</feature>
<evidence type="ECO:0000313" key="4">
    <source>
        <dbReference type="Proteomes" id="UP000660265"/>
    </source>
</evidence>
<accession>A0ABQ2DZE7</accession>
<dbReference type="RefSeq" id="WP_189106208.1">
    <property type="nucleotide sequence ID" value="NZ_BMMV01000003.1"/>
</dbReference>
<dbReference type="Proteomes" id="UP000660265">
    <property type="component" value="Unassembled WGS sequence"/>
</dbReference>
<feature type="transmembrane region" description="Helical" evidence="2">
    <location>
        <begin position="6"/>
        <end position="23"/>
    </location>
</feature>
<dbReference type="EMBL" id="BMMV01000003">
    <property type="protein sequence ID" value="GGJ81863.1"/>
    <property type="molecule type" value="Genomic_DNA"/>
</dbReference>
<evidence type="ECO:0000256" key="2">
    <source>
        <dbReference type="SAM" id="Phobius"/>
    </source>
</evidence>
<organism evidence="3 4">
    <name type="scientific">Streptomyces camponoticapitis</name>
    <dbReference type="NCBI Taxonomy" id="1616125"/>
    <lineage>
        <taxon>Bacteria</taxon>
        <taxon>Bacillati</taxon>
        <taxon>Actinomycetota</taxon>
        <taxon>Actinomycetes</taxon>
        <taxon>Kitasatosporales</taxon>
        <taxon>Streptomycetaceae</taxon>
        <taxon>Streptomyces</taxon>
    </lineage>
</organism>
<keyword evidence="4" id="KW-1185">Reference proteome</keyword>
<gene>
    <name evidence="3" type="ORF">GCM10011583_11670</name>
</gene>
<keyword evidence="2" id="KW-0812">Transmembrane</keyword>
<proteinExistence type="predicted"/>
<comment type="caution">
    <text evidence="3">The sequence shown here is derived from an EMBL/GenBank/DDBJ whole genome shotgun (WGS) entry which is preliminary data.</text>
</comment>
<keyword evidence="2" id="KW-1133">Transmembrane helix</keyword>
<sequence>MDWGDAPAWGALVLAAGALGVALKARGDGKRSADAAQASVTEARRSAAAAEASVVDGRRSADAAEAALAEQRREAEERRAAEAEAAAPKVAMVLHHRSRSRFQLANEGTAPAHNVHFAEEIPTLIGNLPAGLTLGPGEVVDFMMAGDMVNAIPPMVLVQWDGQEAPVPLRVP</sequence>
<evidence type="ECO:0000313" key="3">
    <source>
        <dbReference type="EMBL" id="GGJ81863.1"/>
    </source>
</evidence>